<dbReference type="EMBL" id="CP047180">
    <property type="protein sequence ID" value="QHC62714.1"/>
    <property type="molecule type" value="Genomic_DNA"/>
</dbReference>
<keyword evidence="1" id="KW-0472">Membrane</keyword>
<feature type="transmembrane region" description="Helical" evidence="1">
    <location>
        <begin position="41"/>
        <end position="59"/>
    </location>
</feature>
<name>A0ABX6GYW9_9MICO</name>
<feature type="transmembrane region" description="Helical" evidence="1">
    <location>
        <begin position="113"/>
        <end position="134"/>
    </location>
</feature>
<accession>A0ABX6GYW9</accession>
<organism evidence="2 3">
    <name type="scientific">Rathayibacter festucae</name>
    <dbReference type="NCBI Taxonomy" id="110937"/>
    <lineage>
        <taxon>Bacteria</taxon>
        <taxon>Bacillati</taxon>
        <taxon>Actinomycetota</taxon>
        <taxon>Actinomycetes</taxon>
        <taxon>Micrococcales</taxon>
        <taxon>Microbacteriaceae</taxon>
        <taxon>Rathayibacter</taxon>
    </lineage>
</organism>
<evidence type="ECO:0000256" key="1">
    <source>
        <dbReference type="SAM" id="Phobius"/>
    </source>
</evidence>
<keyword evidence="3" id="KW-1185">Reference proteome</keyword>
<sequence length="187" mass="21108">MTVIHIVPRQMRMMLHDYEQTWSGARTSALISDRTRAIIRLYFTPTVPAVVFLFVHVRLGTVTPFLTSMSVFTALLFGLLTLIFNTAVTLRKDEKALQNAHGLSEVIKDMRAIVTYTIFVALALVITLALGAAFTEPLSPDPKVLDSPQVVSWWWTPIYVWLAVHMLLNLGDVLVRFRTAYNYLAPS</sequence>
<reference evidence="3" key="1">
    <citation type="submission" date="2019-12" db="EMBL/GenBank/DDBJ databases">
        <title>Complete and draft genome sequences of new strains and members of some known species of the genus Rathayibacter isolated from plants.</title>
        <authorList>
            <person name="Tarlachkov S.V."/>
            <person name="Starodumova I.P."/>
            <person name="Dorofeeva L.V."/>
            <person name="Prisyazhnaya N.V."/>
            <person name="Leyn S."/>
            <person name="Zlamal J."/>
            <person name="Elan M."/>
            <person name="Osterman A.L."/>
            <person name="Nadler S."/>
            <person name="Subbotin S.A."/>
            <person name="Evtushenko L.I."/>
        </authorList>
    </citation>
    <scope>NUCLEOTIDE SEQUENCE [LARGE SCALE GENOMIC DNA]</scope>
    <source>
        <strain evidence="3">VKM Ac-2802</strain>
    </source>
</reference>
<keyword evidence="1" id="KW-1133">Transmembrane helix</keyword>
<protein>
    <submittedName>
        <fullName evidence="2">Uncharacterized protein</fullName>
    </submittedName>
</protein>
<evidence type="ECO:0000313" key="2">
    <source>
        <dbReference type="EMBL" id="QHC62714.1"/>
    </source>
</evidence>
<keyword evidence="1" id="KW-0812">Transmembrane</keyword>
<proteinExistence type="predicted"/>
<dbReference type="Proteomes" id="UP000464597">
    <property type="component" value="Chromosome"/>
</dbReference>
<gene>
    <name evidence="2" type="ORF">GSU69_08490</name>
</gene>
<dbReference type="RefSeq" id="WP_159422650.1">
    <property type="nucleotide sequence ID" value="NZ_CP047180.1"/>
</dbReference>
<feature type="transmembrane region" description="Helical" evidence="1">
    <location>
        <begin position="65"/>
        <end position="88"/>
    </location>
</feature>
<evidence type="ECO:0000313" key="3">
    <source>
        <dbReference type="Proteomes" id="UP000464597"/>
    </source>
</evidence>
<feature type="transmembrane region" description="Helical" evidence="1">
    <location>
        <begin position="154"/>
        <end position="175"/>
    </location>
</feature>